<accession>A0AC60P384</accession>
<keyword evidence="2" id="KW-1185">Reference proteome</keyword>
<dbReference type="EMBL" id="JABSTQ010011227">
    <property type="protein sequence ID" value="KAG0413872.1"/>
    <property type="molecule type" value="Genomic_DNA"/>
</dbReference>
<evidence type="ECO:0000313" key="1">
    <source>
        <dbReference type="EMBL" id="KAG0413872.1"/>
    </source>
</evidence>
<dbReference type="Proteomes" id="UP000805193">
    <property type="component" value="Unassembled WGS sequence"/>
</dbReference>
<comment type="caution">
    <text evidence="1">The sequence shown here is derived from an EMBL/GenBank/DDBJ whole genome shotgun (WGS) entry which is preliminary data.</text>
</comment>
<proteinExistence type="predicted"/>
<name>A0AC60P384_IXOPE</name>
<organism evidence="1 2">
    <name type="scientific">Ixodes persulcatus</name>
    <name type="common">Taiga tick</name>
    <dbReference type="NCBI Taxonomy" id="34615"/>
    <lineage>
        <taxon>Eukaryota</taxon>
        <taxon>Metazoa</taxon>
        <taxon>Ecdysozoa</taxon>
        <taxon>Arthropoda</taxon>
        <taxon>Chelicerata</taxon>
        <taxon>Arachnida</taxon>
        <taxon>Acari</taxon>
        <taxon>Parasitiformes</taxon>
        <taxon>Ixodida</taxon>
        <taxon>Ixodoidea</taxon>
        <taxon>Ixodidae</taxon>
        <taxon>Ixodinae</taxon>
        <taxon>Ixodes</taxon>
    </lineage>
</organism>
<gene>
    <name evidence="1" type="ORF">HPB47_008983</name>
</gene>
<reference evidence="1 2" key="1">
    <citation type="journal article" date="2020" name="Cell">
        <title>Large-Scale Comparative Analyses of Tick Genomes Elucidate Their Genetic Diversity and Vector Capacities.</title>
        <authorList>
            <consortium name="Tick Genome and Microbiome Consortium (TIGMIC)"/>
            <person name="Jia N."/>
            <person name="Wang J."/>
            <person name="Shi W."/>
            <person name="Du L."/>
            <person name="Sun Y."/>
            <person name="Zhan W."/>
            <person name="Jiang J.F."/>
            <person name="Wang Q."/>
            <person name="Zhang B."/>
            <person name="Ji P."/>
            <person name="Bell-Sakyi L."/>
            <person name="Cui X.M."/>
            <person name="Yuan T.T."/>
            <person name="Jiang B.G."/>
            <person name="Yang W.F."/>
            <person name="Lam T.T."/>
            <person name="Chang Q.C."/>
            <person name="Ding S.J."/>
            <person name="Wang X.J."/>
            <person name="Zhu J.G."/>
            <person name="Ruan X.D."/>
            <person name="Zhao L."/>
            <person name="Wei J.T."/>
            <person name="Ye R.Z."/>
            <person name="Que T.C."/>
            <person name="Du C.H."/>
            <person name="Zhou Y.H."/>
            <person name="Cheng J.X."/>
            <person name="Dai P.F."/>
            <person name="Guo W.B."/>
            <person name="Han X.H."/>
            <person name="Huang E.J."/>
            <person name="Li L.F."/>
            <person name="Wei W."/>
            <person name="Gao Y.C."/>
            <person name="Liu J.Z."/>
            <person name="Shao H.Z."/>
            <person name="Wang X."/>
            <person name="Wang C.C."/>
            <person name="Yang T.C."/>
            <person name="Huo Q.B."/>
            <person name="Li W."/>
            <person name="Chen H.Y."/>
            <person name="Chen S.E."/>
            <person name="Zhou L.G."/>
            <person name="Ni X.B."/>
            <person name="Tian J.H."/>
            <person name="Sheng Y."/>
            <person name="Liu T."/>
            <person name="Pan Y.S."/>
            <person name="Xia L.Y."/>
            <person name="Li J."/>
            <person name="Zhao F."/>
            <person name="Cao W.C."/>
        </authorList>
    </citation>
    <scope>NUCLEOTIDE SEQUENCE [LARGE SCALE GENOMIC DNA]</scope>
    <source>
        <strain evidence="1">Iper-2018</strain>
    </source>
</reference>
<sequence length="274" mass="29845">MRLWPSATSPDVIYYLVNTKACDLQDVKAYRSLESYNYLQSGWVGKLSVHQIDAELCYVKGQVTPSQSVNQTTHTAWACARDSGEVLTAGCTCMAGQARVCSHVGAILWKVDLAVSRGLTGFACTDIAAKWNQGTKCNVVPARLSDITFNLQKRTLDPAPSKLPLRPLLMPMGEEELAALHRDSPFRDLFNIPGTLLYDTFNAPEREESAVAASDAATPCHSSHLATDNLPSSCEPCSRFYAEHVAVTSTAAAALEEATRRQQTPPDLWYGGFG</sequence>
<evidence type="ECO:0000313" key="2">
    <source>
        <dbReference type="Proteomes" id="UP000805193"/>
    </source>
</evidence>
<protein>
    <submittedName>
        <fullName evidence="1">Uncharacterized protein</fullName>
    </submittedName>
</protein>